<organism evidence="1 2">
    <name type="scientific">Blastopirellula marina</name>
    <dbReference type="NCBI Taxonomy" id="124"/>
    <lineage>
        <taxon>Bacteria</taxon>
        <taxon>Pseudomonadati</taxon>
        <taxon>Planctomycetota</taxon>
        <taxon>Planctomycetia</taxon>
        <taxon>Pirellulales</taxon>
        <taxon>Pirellulaceae</taxon>
        <taxon>Blastopirellula</taxon>
    </lineage>
</organism>
<proteinExistence type="predicted"/>
<dbReference type="RefSeq" id="WP_105336923.1">
    <property type="nucleotide sequence ID" value="NZ_PUHZ01000018.1"/>
</dbReference>
<name>A0A2S8GJX6_9BACT</name>
<dbReference type="AlphaFoldDB" id="A0A2S8GJX6"/>
<accession>A0A2S8GJX6</accession>
<evidence type="ECO:0000313" key="2">
    <source>
        <dbReference type="Proteomes" id="UP000237819"/>
    </source>
</evidence>
<evidence type="ECO:0000313" key="1">
    <source>
        <dbReference type="EMBL" id="PQO44749.1"/>
    </source>
</evidence>
<reference evidence="1 2" key="1">
    <citation type="submission" date="2018-02" db="EMBL/GenBank/DDBJ databases">
        <title>Comparative genomes isolates from brazilian mangrove.</title>
        <authorList>
            <person name="Araujo J.E."/>
            <person name="Taketani R.G."/>
            <person name="Silva M.C.P."/>
            <person name="Loureco M.V."/>
            <person name="Andreote F.D."/>
        </authorList>
    </citation>
    <scope>NUCLEOTIDE SEQUENCE [LARGE SCALE GENOMIC DNA]</scope>
    <source>
        <strain evidence="1 2">Nap-Phe MGV</strain>
    </source>
</reference>
<dbReference type="Proteomes" id="UP000237819">
    <property type="component" value="Unassembled WGS sequence"/>
</dbReference>
<dbReference type="EMBL" id="PUHZ01000018">
    <property type="protein sequence ID" value="PQO44749.1"/>
    <property type="molecule type" value="Genomic_DNA"/>
</dbReference>
<dbReference type="OrthoDB" id="280899at2"/>
<protein>
    <submittedName>
        <fullName evidence="1">Uncharacterized protein</fullName>
    </submittedName>
</protein>
<sequence>MKFIEMTGGTLISALHEDEMSPDELSKAGVSPSTIVRINQQGDIEVRRPEGWDIIGGLIGDYEKRMQKASGLSWA</sequence>
<gene>
    <name evidence="1" type="ORF">C5Y93_17720</name>
</gene>
<comment type="caution">
    <text evidence="1">The sequence shown here is derived from an EMBL/GenBank/DDBJ whole genome shotgun (WGS) entry which is preliminary data.</text>
</comment>